<organism evidence="4">
    <name type="scientific">Salmonella enterica I</name>
    <dbReference type="NCBI Taxonomy" id="59201"/>
    <lineage>
        <taxon>Bacteria</taxon>
        <taxon>Pseudomonadati</taxon>
        <taxon>Pseudomonadota</taxon>
        <taxon>Gammaproteobacteria</taxon>
        <taxon>Enterobacterales</taxon>
        <taxon>Enterobacteriaceae</taxon>
        <taxon>Salmonella</taxon>
    </lineage>
</organism>
<dbReference type="InterPro" id="IPR014740">
    <property type="entry name" value="Channel_colicin_cen"/>
</dbReference>
<evidence type="ECO:0000256" key="1">
    <source>
        <dbReference type="SAM" id="Coils"/>
    </source>
</evidence>
<feature type="non-terminal residue" evidence="4">
    <location>
        <position position="142"/>
    </location>
</feature>
<evidence type="ECO:0000256" key="2">
    <source>
        <dbReference type="SAM" id="MobiDB-lite"/>
    </source>
</evidence>
<gene>
    <name evidence="4" type="ORF">EHR38_25165</name>
</gene>
<dbReference type="GO" id="GO:0031640">
    <property type="term" value="P:killing of cells of another organism"/>
    <property type="evidence" value="ECO:0007669"/>
    <property type="project" value="InterPro"/>
</dbReference>
<dbReference type="GO" id="GO:0140911">
    <property type="term" value="F:pore-forming activity"/>
    <property type="evidence" value="ECO:0007669"/>
    <property type="project" value="InterPro"/>
</dbReference>
<dbReference type="AlphaFoldDB" id="A0A600VE39"/>
<dbReference type="InterPro" id="IPR014739">
    <property type="entry name" value="Channel_colicin_N_sf"/>
</dbReference>
<dbReference type="Gene3D" id="1.20.250.10">
    <property type="entry name" value="Colicin Ia, domain 1"/>
    <property type="match status" value="1"/>
</dbReference>
<accession>A0A600VE39</accession>
<dbReference type="EMBL" id="AAKMQI010000256">
    <property type="protein sequence ID" value="ECT3994006.1"/>
    <property type="molecule type" value="Genomic_DNA"/>
</dbReference>
<comment type="caution">
    <text evidence="4">The sequence shown here is derived from an EMBL/GenBank/DDBJ whole genome shotgun (WGS) entry which is preliminary data.</text>
</comment>
<evidence type="ECO:0000259" key="3">
    <source>
        <dbReference type="Pfam" id="PF11504"/>
    </source>
</evidence>
<feature type="compositionally biased region" description="Polar residues" evidence="2">
    <location>
        <begin position="113"/>
        <end position="123"/>
    </location>
</feature>
<dbReference type="GO" id="GO:0050829">
    <property type="term" value="P:defense response to Gram-negative bacterium"/>
    <property type="evidence" value="ECO:0007669"/>
    <property type="project" value="InterPro"/>
</dbReference>
<dbReference type="GO" id="GO:0016020">
    <property type="term" value="C:membrane"/>
    <property type="evidence" value="ECO:0007669"/>
    <property type="project" value="InterPro"/>
</dbReference>
<dbReference type="SUPFAM" id="SSF58096">
    <property type="entry name" value="Colicin Ia, N-terminal domain"/>
    <property type="match status" value="1"/>
</dbReference>
<feature type="domain" description="Channel forming colicin central receptor recognition" evidence="3">
    <location>
        <begin position="119"/>
        <end position="142"/>
    </location>
</feature>
<feature type="region of interest" description="Disordered" evidence="2">
    <location>
        <begin position="113"/>
        <end position="142"/>
    </location>
</feature>
<feature type="coiled-coil region" evidence="1">
    <location>
        <begin position="16"/>
        <end position="61"/>
    </location>
</feature>
<dbReference type="Pfam" id="PF11504">
    <property type="entry name" value="Colicin_Ia"/>
    <property type="match status" value="1"/>
</dbReference>
<reference evidence="4" key="1">
    <citation type="submission" date="2018-11" db="EMBL/GenBank/DDBJ databases">
        <authorList>
            <consortium name="Veterinary Laboratory Investigation and Response Network"/>
        </authorList>
    </citation>
    <scope>NUCLEOTIDE SEQUENCE</scope>
    <source>
        <strain evidence="4">SAL-18-VL-NY-FL-0005</strain>
    </source>
</reference>
<proteinExistence type="predicted"/>
<sequence>MLFADADSLRISPREARSLIEQAEKRQKDAQNADKKAADMLAEYERRKGILDTRLSELEKNGGAALAVLDAQQARLLGQQTRNDRAISEARNKLSSVTESLKTARNALTRAEQQLTQQKNTPDGKTIVSPEKFPGRSSTNHS</sequence>
<evidence type="ECO:0000313" key="4">
    <source>
        <dbReference type="EMBL" id="ECT3994006.1"/>
    </source>
</evidence>
<name>A0A600VE39_SALET</name>
<protein>
    <submittedName>
        <fullName evidence="4">Colicin</fullName>
    </submittedName>
</protein>
<keyword evidence="1" id="KW-0175">Coiled coil</keyword>